<dbReference type="AlphaFoldDB" id="A0A0E2E1L5"/>
<dbReference type="EMBL" id="AGDV01000021">
    <property type="protein sequence ID" value="EMB30563.1"/>
    <property type="molecule type" value="Genomic_DNA"/>
</dbReference>
<keyword evidence="2" id="KW-0560">Oxidoreductase</keyword>
<proteinExistence type="predicted"/>
<dbReference type="CDD" id="cd02803">
    <property type="entry name" value="OYE_like_FMN_family"/>
    <property type="match status" value="1"/>
</dbReference>
<dbReference type="InterPro" id="IPR001155">
    <property type="entry name" value="OxRdtase_FMN_N"/>
</dbReference>
<evidence type="ECO:0000313" key="4">
    <source>
        <dbReference type="EMBL" id="EMB30563.1"/>
    </source>
</evidence>
<accession>A0A0E2E1L5</accession>
<evidence type="ECO:0000259" key="3">
    <source>
        <dbReference type="Pfam" id="PF00724"/>
    </source>
</evidence>
<organism evidence="4">
    <name type="scientific">Treponema denticola H-22</name>
    <dbReference type="NCBI Taxonomy" id="999432"/>
    <lineage>
        <taxon>Bacteria</taxon>
        <taxon>Pseudomonadati</taxon>
        <taxon>Spirochaetota</taxon>
        <taxon>Spirochaetia</taxon>
        <taxon>Spirochaetales</taxon>
        <taxon>Treponemataceae</taxon>
        <taxon>Treponema</taxon>
    </lineage>
</organism>
<dbReference type="RefSeq" id="WP_002685677.1">
    <property type="nucleotide sequence ID" value="NZ_CM001795.1"/>
</dbReference>
<gene>
    <name evidence="4" type="ORF">HMPREF9726_02248</name>
</gene>
<dbReference type="InterPro" id="IPR013785">
    <property type="entry name" value="Aldolase_TIM"/>
</dbReference>
<feature type="domain" description="NADH:flavin oxidoreductase/NADH oxidase N-terminal" evidence="3">
    <location>
        <begin position="4"/>
        <end position="334"/>
    </location>
</feature>
<dbReference type="GO" id="GO:0016491">
    <property type="term" value="F:oxidoreductase activity"/>
    <property type="evidence" value="ECO:0007669"/>
    <property type="project" value="UniProtKB-KW"/>
</dbReference>
<evidence type="ECO:0000256" key="1">
    <source>
        <dbReference type="ARBA" id="ARBA00022630"/>
    </source>
</evidence>
<protein>
    <recommendedName>
        <fullName evidence="3">NADH:flavin oxidoreductase/NADH oxidase N-terminal domain-containing protein</fullName>
    </recommendedName>
</protein>
<dbReference type="HOGENOM" id="CLU_012153_2_3_12"/>
<dbReference type="InterPro" id="IPR051799">
    <property type="entry name" value="NADH_flavin_oxidoreductase"/>
</dbReference>
<dbReference type="PANTHER" id="PTHR43656:SF2">
    <property type="entry name" value="BINDING OXIDOREDUCTASE, PUTATIVE (AFU_ORTHOLOGUE AFUA_2G08260)-RELATED"/>
    <property type="match status" value="1"/>
</dbReference>
<evidence type="ECO:0000256" key="2">
    <source>
        <dbReference type="ARBA" id="ARBA00023002"/>
    </source>
</evidence>
<name>A0A0E2E1L5_TREDN</name>
<dbReference type="Pfam" id="PF00724">
    <property type="entry name" value="Oxidored_FMN"/>
    <property type="match status" value="1"/>
</dbReference>
<dbReference type="Proteomes" id="UP000011705">
    <property type="component" value="Chromosome"/>
</dbReference>
<comment type="caution">
    <text evidence="4">The sequence shown here is derived from an EMBL/GenBank/DDBJ whole genome shotgun (WGS) entry which is preliminary data.</text>
</comment>
<dbReference type="Gene3D" id="3.20.20.70">
    <property type="entry name" value="Aldolase class I"/>
    <property type="match status" value="1"/>
</dbReference>
<dbReference type="SUPFAM" id="SSF51395">
    <property type="entry name" value="FMN-linked oxidoreductases"/>
    <property type="match status" value="1"/>
</dbReference>
<dbReference type="GO" id="GO:0010181">
    <property type="term" value="F:FMN binding"/>
    <property type="evidence" value="ECO:0007669"/>
    <property type="project" value="InterPro"/>
</dbReference>
<keyword evidence="1" id="KW-0285">Flavoprotein</keyword>
<reference evidence="4" key="1">
    <citation type="submission" date="2012-01" db="EMBL/GenBank/DDBJ databases">
        <title>The Genome Sequence of Treponema denticola H-22.</title>
        <authorList>
            <consortium name="The Broad Institute Genome Sequencing Platform"/>
            <person name="Earl A."/>
            <person name="Ward D."/>
            <person name="Feldgarden M."/>
            <person name="Gevers D."/>
            <person name="Blanton J.M."/>
            <person name="Fenno C.J."/>
            <person name="Baranova O.V."/>
            <person name="Mathney J."/>
            <person name="Dewhirst F.E."/>
            <person name="Izard J."/>
            <person name="Young S.K."/>
            <person name="Zeng Q."/>
            <person name="Gargeya S."/>
            <person name="Fitzgerald M."/>
            <person name="Haas B."/>
            <person name="Abouelleil A."/>
            <person name="Alvarado L."/>
            <person name="Arachchi H.M."/>
            <person name="Berlin A."/>
            <person name="Chapman S.B."/>
            <person name="Gearin G."/>
            <person name="Goldberg J."/>
            <person name="Griggs A."/>
            <person name="Gujja S."/>
            <person name="Hansen M."/>
            <person name="Heiman D."/>
            <person name="Howarth C."/>
            <person name="Larimer J."/>
            <person name="Lui A."/>
            <person name="MacDonald P.J.P."/>
            <person name="McCowen C."/>
            <person name="Montmayeur A."/>
            <person name="Murphy C."/>
            <person name="Neiman D."/>
            <person name="Pearson M."/>
            <person name="Priest M."/>
            <person name="Roberts A."/>
            <person name="Saif S."/>
            <person name="Shea T."/>
            <person name="Sisk P."/>
            <person name="Stolte C."/>
            <person name="Sykes S."/>
            <person name="Wortman J."/>
            <person name="Nusbaum C."/>
            <person name="Birren B."/>
        </authorList>
    </citation>
    <scope>NUCLEOTIDE SEQUENCE [LARGE SCALE GENOMIC DNA]</scope>
    <source>
        <strain evidence="4">H-22</strain>
    </source>
</reference>
<dbReference type="PANTHER" id="PTHR43656">
    <property type="entry name" value="BINDING OXIDOREDUCTASE, PUTATIVE (AFU_ORTHOLOGUE AFUA_2G08260)-RELATED"/>
    <property type="match status" value="1"/>
</dbReference>
<dbReference type="PATRIC" id="fig|999432.5.peg.2335"/>
<sequence length="335" mass="36293">MSLLFSSFKIKNIELNTKLVMPPMASEKADAGGIVSQALCDYYDEKTKGSYIGLVIIEHSYVSPQGKASAGQLSISDDSTIEGFKKLAFVLHKNGAKVIAQISHAGAAARHKITGYDVLSSSSVMIPRKAPDYELPRAMTQEDINKVINDFVQAARRAKEAGLDGVEIHSAHGYLLNQFFSPIMNKRTDKYNGSSIEGRTKLHIEIIEAIRKITGPDFLIAVRLGACDYISGGSSLEDSVEACLLFKKAGVDLLDISGGFCGYTNPELEEEGWFSRITQAVKEKVGAPVILTGGIVSPEAAEKILQEEKADLIGVGRALLNDSDWPKKAKQKLEG</sequence>